<evidence type="ECO:0000313" key="2">
    <source>
        <dbReference type="EMBL" id="KAL3871498.1"/>
    </source>
</evidence>
<dbReference type="EMBL" id="JBJQND010000007">
    <property type="protein sequence ID" value="KAL3871498.1"/>
    <property type="molecule type" value="Genomic_DNA"/>
</dbReference>
<dbReference type="AlphaFoldDB" id="A0ABD3WFK6"/>
<dbReference type="InterPro" id="IPR037691">
    <property type="entry name" value="C11orf98"/>
</dbReference>
<proteinExistence type="predicted"/>
<gene>
    <name evidence="2" type="ORF">ACJMK2_039492</name>
</gene>
<reference evidence="2 3" key="1">
    <citation type="submission" date="2024-11" db="EMBL/GenBank/DDBJ databases">
        <title>Chromosome-level genome assembly of the freshwater bivalve Anodonta woodiana.</title>
        <authorList>
            <person name="Chen X."/>
        </authorList>
    </citation>
    <scope>NUCLEOTIDE SEQUENCE [LARGE SCALE GENOMIC DNA]</scope>
    <source>
        <strain evidence="2">MN2024</strain>
        <tissue evidence="2">Gills</tissue>
    </source>
</reference>
<evidence type="ECO:0000256" key="1">
    <source>
        <dbReference type="SAM" id="MobiDB-lite"/>
    </source>
</evidence>
<sequence length="117" mass="13407">MGKTKKAAFLIKDRNSKKGRKAASLHMKQKAIVVEDVDLLHKEHLKKIIKNPTCGSVKLSGKKRRKMLKRLKHSQSEKSKMEVEVDLPKRKTIADKDTEMKEAKDKTDSVPVDVEMR</sequence>
<evidence type="ECO:0000313" key="3">
    <source>
        <dbReference type="Proteomes" id="UP001634394"/>
    </source>
</evidence>
<dbReference type="Pfam" id="PF17719">
    <property type="entry name" value="DUF5564"/>
    <property type="match status" value="1"/>
</dbReference>
<dbReference type="Proteomes" id="UP001634394">
    <property type="component" value="Unassembled WGS sequence"/>
</dbReference>
<name>A0ABD3WFK6_SINWO</name>
<keyword evidence="3" id="KW-1185">Reference proteome</keyword>
<accession>A0ABD3WFK6</accession>
<protein>
    <submittedName>
        <fullName evidence="2">Uncharacterized protein</fullName>
    </submittedName>
</protein>
<comment type="caution">
    <text evidence="2">The sequence shown here is derived from an EMBL/GenBank/DDBJ whole genome shotgun (WGS) entry which is preliminary data.</text>
</comment>
<feature type="region of interest" description="Disordered" evidence="1">
    <location>
        <begin position="69"/>
        <end position="117"/>
    </location>
</feature>
<feature type="compositionally biased region" description="Basic and acidic residues" evidence="1">
    <location>
        <begin position="74"/>
        <end position="117"/>
    </location>
</feature>
<organism evidence="2 3">
    <name type="scientific">Sinanodonta woodiana</name>
    <name type="common">Chinese pond mussel</name>
    <name type="synonym">Anodonta woodiana</name>
    <dbReference type="NCBI Taxonomy" id="1069815"/>
    <lineage>
        <taxon>Eukaryota</taxon>
        <taxon>Metazoa</taxon>
        <taxon>Spiralia</taxon>
        <taxon>Lophotrochozoa</taxon>
        <taxon>Mollusca</taxon>
        <taxon>Bivalvia</taxon>
        <taxon>Autobranchia</taxon>
        <taxon>Heteroconchia</taxon>
        <taxon>Palaeoheterodonta</taxon>
        <taxon>Unionida</taxon>
        <taxon>Unionoidea</taxon>
        <taxon>Unionidae</taxon>
        <taxon>Unioninae</taxon>
        <taxon>Sinanodonta</taxon>
    </lineage>
</organism>